<comment type="caution">
    <text evidence="3">The sequence shown here is derived from an EMBL/GenBank/DDBJ whole genome shotgun (WGS) entry which is preliminary data.</text>
</comment>
<dbReference type="InterPro" id="IPR052901">
    <property type="entry name" value="Bact_TGase-like"/>
</dbReference>
<feature type="transmembrane region" description="Helical" evidence="1">
    <location>
        <begin position="117"/>
        <end position="135"/>
    </location>
</feature>
<feature type="transmembrane region" description="Helical" evidence="1">
    <location>
        <begin position="18"/>
        <end position="36"/>
    </location>
</feature>
<dbReference type="InterPro" id="IPR002931">
    <property type="entry name" value="Transglutaminase-like"/>
</dbReference>
<protein>
    <submittedName>
        <fullName evidence="3">DUF3488 and transglutaminase-like domain-containing protein</fullName>
    </submittedName>
</protein>
<keyword evidence="1" id="KW-0812">Transmembrane</keyword>
<feature type="transmembrane region" description="Helical" evidence="1">
    <location>
        <begin position="141"/>
        <end position="159"/>
    </location>
</feature>
<dbReference type="PANTHER" id="PTHR42736:SF1">
    <property type="entry name" value="PROTEIN-GLUTAMINE GAMMA-GLUTAMYLTRANSFERASE"/>
    <property type="match status" value="1"/>
</dbReference>
<dbReference type="Pfam" id="PF01841">
    <property type="entry name" value="Transglut_core"/>
    <property type="match status" value="1"/>
</dbReference>
<dbReference type="Pfam" id="PF11992">
    <property type="entry name" value="TgpA_N"/>
    <property type="match status" value="1"/>
</dbReference>
<proteinExistence type="predicted"/>
<keyword evidence="1" id="KW-1133">Transmembrane helix</keyword>
<feature type="transmembrane region" description="Helical" evidence="1">
    <location>
        <begin position="558"/>
        <end position="581"/>
    </location>
</feature>
<organism evidence="3 4">
    <name type="scientific">Aquipseudomonas alcaligenes</name>
    <name type="common">Pseudomonas alcaligenes</name>
    <dbReference type="NCBI Taxonomy" id="43263"/>
    <lineage>
        <taxon>Bacteria</taxon>
        <taxon>Pseudomonadati</taxon>
        <taxon>Pseudomonadota</taxon>
        <taxon>Gammaproteobacteria</taxon>
        <taxon>Pseudomonadales</taxon>
        <taxon>Pseudomonadaceae</taxon>
        <taxon>Aquipseudomonas</taxon>
    </lineage>
</organism>
<dbReference type="SMART" id="SM00460">
    <property type="entry name" value="TGc"/>
    <property type="match status" value="1"/>
</dbReference>
<dbReference type="InterPro" id="IPR025403">
    <property type="entry name" value="TgpA-like_C"/>
</dbReference>
<evidence type="ECO:0000259" key="2">
    <source>
        <dbReference type="SMART" id="SM00460"/>
    </source>
</evidence>
<sequence>MSLTAAQRIAARPIAARPIPRIALTWLLVAQVLVILPHLLHLPLWIIGLWLLCAGWRIQVFRMRARYPSRLERAALMLGTAAAVFFSRGSLVGLDGGVLLLVAAFILKLVELRSRRDALLLIFLGFFVVVTGYLFDDGPLAALYSLLPVTALLAALIGMQHSGMAERPAATLKLAGAMMLQAVPLMLLLFLFFPRFGPLWSLPNPQKASTGLSDSMAPADIAELSRSSELAFRASFDGAMPEQRELYWRALTLDYFDGRRWSQSWGAQQSGRPEWLRRGESFAYSIIMQPSGRNWLFALDVGQISELPVEQMNDFRLESRRPVTQSLLYRVQSWPQAMREPALSEGARRRALQLPEQGDPLSRKWGEQLRREHDDPAKVVAALLQHFNREPYGYTLKPPPLGQSSVDGFLFNTRQGFCAHYAGAMVFVLRAAGIPARVVAGYQGGELNAEENYLSVRQLDAHAWVEYWSVGNGWISVDPTFQVAPERINAGAQEAFAADEGFLENSPFSPLRYRDVGWINHLRLAWDDINYSWQRWVLGYRGEQQLGLLQRWFGTLDWGRLALALVGGGGLLLGLLALWLFKPWQRERDPQQRLLRRYEALLLRHGVRRDKGEGVRAFAERAAQRLPQQAQAIDAFARAFEAQRYAGQPASPEQLRELLRRLRRALPWRARPTAVADDR</sequence>
<evidence type="ECO:0000256" key="1">
    <source>
        <dbReference type="SAM" id="Phobius"/>
    </source>
</evidence>
<dbReference type="Pfam" id="PF13559">
    <property type="entry name" value="DUF4129"/>
    <property type="match status" value="1"/>
</dbReference>
<accession>A0AA42MZ27</accession>
<reference evidence="3" key="1">
    <citation type="submission" date="2022-09" db="EMBL/GenBank/DDBJ databases">
        <title>Intensive care unit water sources are persistently colonized with multi-drug resistant bacteria and are the site of extensive horizontal gene transfer of antibiotic resistance genes.</title>
        <authorList>
            <person name="Diorio-Toth L."/>
        </authorList>
    </citation>
    <scope>NUCLEOTIDE SEQUENCE</scope>
    <source>
        <strain evidence="3">GD03990</strain>
    </source>
</reference>
<name>A0AA42MZ27_AQUAC</name>
<dbReference type="PANTHER" id="PTHR42736">
    <property type="entry name" value="PROTEIN-GLUTAMINE GAMMA-GLUTAMYLTRANSFERASE"/>
    <property type="match status" value="1"/>
</dbReference>
<dbReference type="SUPFAM" id="SSF54001">
    <property type="entry name" value="Cysteine proteinases"/>
    <property type="match status" value="1"/>
</dbReference>
<dbReference type="EMBL" id="JAOBYN010000001">
    <property type="protein sequence ID" value="MDH1053539.1"/>
    <property type="molecule type" value="Genomic_DNA"/>
</dbReference>
<feature type="transmembrane region" description="Helical" evidence="1">
    <location>
        <begin position="42"/>
        <end position="58"/>
    </location>
</feature>
<dbReference type="AlphaFoldDB" id="A0AA42MZ27"/>
<evidence type="ECO:0000313" key="4">
    <source>
        <dbReference type="Proteomes" id="UP001158730"/>
    </source>
</evidence>
<dbReference type="Gene3D" id="3.10.620.30">
    <property type="match status" value="1"/>
</dbReference>
<feature type="domain" description="Transglutaminase-like" evidence="2">
    <location>
        <begin position="410"/>
        <end position="481"/>
    </location>
</feature>
<gene>
    <name evidence="3" type="ORF">N5C05_02065</name>
</gene>
<dbReference type="Proteomes" id="UP001158730">
    <property type="component" value="Unassembled WGS sequence"/>
</dbReference>
<feature type="transmembrane region" description="Helical" evidence="1">
    <location>
        <begin position="171"/>
        <end position="193"/>
    </location>
</feature>
<evidence type="ECO:0000313" key="3">
    <source>
        <dbReference type="EMBL" id="MDH1053539.1"/>
    </source>
</evidence>
<dbReference type="RefSeq" id="WP_424924152.1">
    <property type="nucleotide sequence ID" value="NZ_JAOBYN010000001.1"/>
</dbReference>
<keyword evidence="1" id="KW-0472">Membrane</keyword>
<dbReference type="InterPro" id="IPR021878">
    <property type="entry name" value="TgpA_N"/>
</dbReference>
<dbReference type="InterPro" id="IPR038765">
    <property type="entry name" value="Papain-like_cys_pep_sf"/>
</dbReference>